<evidence type="ECO:0000313" key="3">
    <source>
        <dbReference type="EMBL" id="MCB2379369.1"/>
    </source>
</evidence>
<feature type="chain" id="PRO_5046623053" evidence="2">
    <location>
        <begin position="21"/>
        <end position="149"/>
    </location>
</feature>
<accession>A0ABS8AIQ7</accession>
<dbReference type="SUPFAM" id="SSF49464">
    <property type="entry name" value="Carboxypeptidase regulatory domain-like"/>
    <property type="match status" value="1"/>
</dbReference>
<gene>
    <name evidence="3" type="ORF">LGH70_17355</name>
</gene>
<keyword evidence="4" id="KW-1185">Reference proteome</keyword>
<proteinExistence type="predicted"/>
<evidence type="ECO:0000256" key="2">
    <source>
        <dbReference type="SAM" id="SignalP"/>
    </source>
</evidence>
<dbReference type="Proteomes" id="UP001165297">
    <property type="component" value="Unassembled WGS sequence"/>
</dbReference>
<dbReference type="Gene3D" id="2.60.40.1120">
    <property type="entry name" value="Carboxypeptidase-like, regulatory domain"/>
    <property type="match status" value="1"/>
</dbReference>
<comment type="caution">
    <text evidence="3">The sequence shown here is derived from an EMBL/GenBank/DDBJ whole genome shotgun (WGS) entry which is preliminary data.</text>
</comment>
<dbReference type="Pfam" id="PF13715">
    <property type="entry name" value="CarbopepD_reg_2"/>
    <property type="match status" value="1"/>
</dbReference>
<evidence type="ECO:0000256" key="1">
    <source>
        <dbReference type="SAM" id="MobiDB-lite"/>
    </source>
</evidence>
<dbReference type="InterPro" id="IPR008969">
    <property type="entry name" value="CarboxyPept-like_regulatory"/>
</dbReference>
<keyword evidence="2" id="KW-0732">Signal</keyword>
<feature type="region of interest" description="Disordered" evidence="1">
    <location>
        <begin position="130"/>
        <end position="149"/>
    </location>
</feature>
<dbReference type="RefSeq" id="WP_226188181.1">
    <property type="nucleotide sequence ID" value="NZ_JAJADQ010000009.1"/>
</dbReference>
<evidence type="ECO:0000313" key="4">
    <source>
        <dbReference type="Proteomes" id="UP001165297"/>
    </source>
</evidence>
<reference evidence="3" key="1">
    <citation type="submission" date="2021-10" db="EMBL/GenBank/DDBJ databases">
        <authorList>
            <person name="Dean J.D."/>
            <person name="Kim M.K."/>
            <person name="Newey C.N."/>
            <person name="Stoker T.S."/>
            <person name="Thompson D.W."/>
            <person name="Grose J.H."/>
        </authorList>
    </citation>
    <scope>NUCLEOTIDE SEQUENCE</scope>
    <source>
        <strain evidence="3">BT635</strain>
    </source>
</reference>
<dbReference type="EMBL" id="JAJADQ010000009">
    <property type="protein sequence ID" value="MCB2379369.1"/>
    <property type="molecule type" value="Genomic_DNA"/>
</dbReference>
<sequence length="149" mass="16333">MKHFFSLLTLTFLISSQAFAQSSDSQRLAMVEDESSRSDTPVSPVRLACAPLLGQVVDGEGQPLTGATLLIKGTQHVYITDNDGRFQLTAPVYYKQVMAVEAAGYTTRLIPLNDCKLPVVVLERDPSSKIKRTGKRAGQVTRRGDAFMQ</sequence>
<organism evidence="3 4">
    <name type="scientific">Hymenobacter nitidus</name>
    <dbReference type="NCBI Taxonomy" id="2880929"/>
    <lineage>
        <taxon>Bacteria</taxon>
        <taxon>Pseudomonadati</taxon>
        <taxon>Bacteroidota</taxon>
        <taxon>Cytophagia</taxon>
        <taxon>Cytophagales</taxon>
        <taxon>Hymenobacteraceae</taxon>
        <taxon>Hymenobacter</taxon>
    </lineage>
</organism>
<name>A0ABS8AIQ7_9BACT</name>
<protein>
    <submittedName>
        <fullName evidence="3">Carboxypeptidase-like regulatory domain-containing protein</fullName>
    </submittedName>
</protein>
<feature type="signal peptide" evidence="2">
    <location>
        <begin position="1"/>
        <end position="20"/>
    </location>
</feature>